<accession>A0AAW0LSF9</accession>
<dbReference type="EMBL" id="PKMF04000061">
    <property type="protein sequence ID" value="KAK7853844.1"/>
    <property type="molecule type" value="Genomic_DNA"/>
</dbReference>
<dbReference type="AlphaFoldDB" id="A0AAW0LSF9"/>
<reference evidence="2 3" key="1">
    <citation type="journal article" date="2018" name="Sci. Data">
        <title>The draft genome sequence of cork oak.</title>
        <authorList>
            <person name="Ramos A.M."/>
            <person name="Usie A."/>
            <person name="Barbosa P."/>
            <person name="Barros P.M."/>
            <person name="Capote T."/>
            <person name="Chaves I."/>
            <person name="Simoes F."/>
            <person name="Abreu I."/>
            <person name="Carrasquinho I."/>
            <person name="Faro C."/>
            <person name="Guimaraes J.B."/>
            <person name="Mendonca D."/>
            <person name="Nobrega F."/>
            <person name="Rodrigues L."/>
            <person name="Saibo N.J.M."/>
            <person name="Varela M.C."/>
            <person name="Egas C."/>
            <person name="Matos J."/>
            <person name="Miguel C.M."/>
            <person name="Oliveira M.M."/>
            <person name="Ricardo C.P."/>
            <person name="Goncalves S."/>
        </authorList>
    </citation>
    <scope>NUCLEOTIDE SEQUENCE [LARGE SCALE GENOMIC DNA]</scope>
    <source>
        <strain evidence="3">cv. HL8</strain>
    </source>
</reference>
<organism evidence="2 3">
    <name type="scientific">Quercus suber</name>
    <name type="common">Cork oak</name>
    <dbReference type="NCBI Taxonomy" id="58331"/>
    <lineage>
        <taxon>Eukaryota</taxon>
        <taxon>Viridiplantae</taxon>
        <taxon>Streptophyta</taxon>
        <taxon>Embryophyta</taxon>
        <taxon>Tracheophyta</taxon>
        <taxon>Spermatophyta</taxon>
        <taxon>Magnoliopsida</taxon>
        <taxon>eudicotyledons</taxon>
        <taxon>Gunneridae</taxon>
        <taxon>Pentapetalae</taxon>
        <taxon>rosids</taxon>
        <taxon>fabids</taxon>
        <taxon>Fagales</taxon>
        <taxon>Fagaceae</taxon>
        <taxon>Quercus</taxon>
    </lineage>
</organism>
<evidence type="ECO:0000313" key="2">
    <source>
        <dbReference type="EMBL" id="KAK7853844.1"/>
    </source>
</evidence>
<dbReference type="Proteomes" id="UP000237347">
    <property type="component" value="Unassembled WGS sequence"/>
</dbReference>
<gene>
    <name evidence="2" type="ORF">CFP56_034438</name>
</gene>
<feature type="compositionally biased region" description="Basic and acidic residues" evidence="1">
    <location>
        <begin position="86"/>
        <end position="97"/>
    </location>
</feature>
<feature type="region of interest" description="Disordered" evidence="1">
    <location>
        <begin position="84"/>
        <end position="174"/>
    </location>
</feature>
<name>A0AAW0LSF9_QUESU</name>
<evidence type="ECO:0000256" key="1">
    <source>
        <dbReference type="SAM" id="MobiDB-lite"/>
    </source>
</evidence>
<dbReference type="PANTHER" id="PTHR34542:SF6">
    <property type="entry name" value="50S RIBOSOMAL-LIKE PROTEIN"/>
    <property type="match status" value="1"/>
</dbReference>
<sequence length="212" mass="23325">MKMESKSNANHIPAQISLSSFSPSQATTATLLHPQFFLSIKMATLQKFKLLATQCAVVAGSPTRSPSASPVIHLRRRKTLRMLLNRTDRRFSRRNDSPSEMDSDPNPTSRNNNNNNKNSSKEVRVRHKLKDLFVSSPPIEDRVSDSRFNRQEDEAGLSPATGSAGGSGGGVGGNGFAARRGGGIGPFRPITASFRYRLLRRPWRPVLVTIPE</sequence>
<protein>
    <submittedName>
        <fullName evidence="2">Uncharacterized protein</fullName>
    </submittedName>
</protein>
<comment type="caution">
    <text evidence="2">The sequence shown here is derived from an EMBL/GenBank/DDBJ whole genome shotgun (WGS) entry which is preliminary data.</text>
</comment>
<dbReference type="PANTHER" id="PTHR34542">
    <property type="entry name" value="OS08G0359900 PROTEIN"/>
    <property type="match status" value="1"/>
</dbReference>
<proteinExistence type="predicted"/>
<keyword evidence="3" id="KW-1185">Reference proteome</keyword>
<feature type="compositionally biased region" description="Basic and acidic residues" evidence="1">
    <location>
        <begin position="139"/>
        <end position="153"/>
    </location>
</feature>
<evidence type="ECO:0000313" key="3">
    <source>
        <dbReference type="Proteomes" id="UP000237347"/>
    </source>
</evidence>
<feature type="compositionally biased region" description="Gly residues" evidence="1">
    <location>
        <begin position="163"/>
        <end position="174"/>
    </location>
</feature>